<keyword evidence="1" id="KW-0472">Membrane</keyword>
<dbReference type="AlphaFoldDB" id="A0A1C3UXV5"/>
<sequence>MKERIGGNDLAIFGLGIFASAPFIVVLLIGVQIAPDSFSPLKFSTSDFATLTAGIIGATIGGAISWMLARQASVETLARDSAARLDDHKSKALAILLKAQLITNGFYTNREYIRAALVKANRDGNLALEMWLIVQQRVGSFLSPIELNAAEFIPLMLAGKAALINECTLMALRFDVIEQSIDTYNNRREELQQMMLKYSTLDRSTGLVITEIPREERSPYEIKAKEIEELIQTIYRTAKEDYIRSKKLCADLSSTFHGYFGDSVFARLDDVEIDPHKRAVS</sequence>
<feature type="transmembrane region" description="Helical" evidence="1">
    <location>
        <begin position="12"/>
        <end position="33"/>
    </location>
</feature>
<organism evidence="2 3">
    <name type="scientific">Rhizobium hainanense</name>
    <dbReference type="NCBI Taxonomy" id="52131"/>
    <lineage>
        <taxon>Bacteria</taxon>
        <taxon>Pseudomonadati</taxon>
        <taxon>Pseudomonadota</taxon>
        <taxon>Alphaproteobacteria</taxon>
        <taxon>Hyphomicrobiales</taxon>
        <taxon>Rhizobiaceae</taxon>
        <taxon>Rhizobium/Agrobacterium group</taxon>
        <taxon>Rhizobium</taxon>
    </lineage>
</organism>
<evidence type="ECO:0000313" key="3">
    <source>
        <dbReference type="Proteomes" id="UP000186228"/>
    </source>
</evidence>
<evidence type="ECO:0000256" key="1">
    <source>
        <dbReference type="SAM" id="Phobius"/>
    </source>
</evidence>
<reference evidence="3" key="1">
    <citation type="submission" date="2016-08" db="EMBL/GenBank/DDBJ databases">
        <authorList>
            <person name="Varghese N."/>
            <person name="Submissions Spin"/>
        </authorList>
    </citation>
    <scope>NUCLEOTIDE SEQUENCE [LARGE SCALE GENOMIC DNA]</scope>
    <source>
        <strain evidence="3">CCBAU 57015</strain>
    </source>
</reference>
<dbReference type="RefSeq" id="WP_075853109.1">
    <property type="nucleotide sequence ID" value="NZ_FMAC01000003.1"/>
</dbReference>
<accession>A0A1C3UXV5</accession>
<proteinExistence type="predicted"/>
<name>A0A1C3UXV5_9HYPH</name>
<feature type="transmembrane region" description="Helical" evidence="1">
    <location>
        <begin position="48"/>
        <end position="69"/>
    </location>
</feature>
<evidence type="ECO:0000313" key="2">
    <source>
        <dbReference type="EMBL" id="SCB20254.1"/>
    </source>
</evidence>
<keyword evidence="1" id="KW-0812">Transmembrane</keyword>
<keyword evidence="3" id="KW-1185">Reference proteome</keyword>
<dbReference type="EMBL" id="FMAC01000003">
    <property type="protein sequence ID" value="SCB20254.1"/>
    <property type="molecule type" value="Genomic_DNA"/>
</dbReference>
<dbReference type="Proteomes" id="UP000186228">
    <property type="component" value="Unassembled WGS sequence"/>
</dbReference>
<gene>
    <name evidence="2" type="ORF">GA0061100_103489</name>
</gene>
<keyword evidence="1" id="KW-1133">Transmembrane helix</keyword>
<protein>
    <submittedName>
        <fullName evidence="2">Uncharacterized protein</fullName>
    </submittedName>
</protein>